<evidence type="ECO:0000256" key="13">
    <source>
        <dbReference type="ARBA" id="ARBA00038592"/>
    </source>
</evidence>
<dbReference type="InterPro" id="IPR042206">
    <property type="entry name" value="CRISPR-assoc_Cas1_C"/>
</dbReference>
<evidence type="ECO:0000256" key="5">
    <source>
        <dbReference type="ARBA" id="ARBA00022839"/>
    </source>
</evidence>
<dbReference type="InterPro" id="IPR002729">
    <property type="entry name" value="CRISPR-assoc_Cas1"/>
</dbReference>
<evidence type="ECO:0000256" key="9">
    <source>
        <dbReference type="ARBA" id="ARBA00023118"/>
    </source>
</evidence>
<dbReference type="GO" id="GO:0004519">
    <property type="term" value="F:endonuclease activity"/>
    <property type="evidence" value="ECO:0007669"/>
    <property type="project" value="UniProtKB-UniRule"/>
</dbReference>
<protein>
    <recommendedName>
        <fullName evidence="14">CRISPR-associated endonuclease Cas1</fullName>
        <ecNumber evidence="14">3.1.-.-</ecNumber>
    </recommendedName>
</protein>
<keyword evidence="9 14" id="KW-0051">Antiviral defense</keyword>
<keyword evidence="1 14" id="KW-0540">Nuclease</keyword>
<keyword evidence="7" id="KW-0408">Iron</keyword>
<evidence type="ECO:0000256" key="7">
    <source>
        <dbReference type="ARBA" id="ARBA00023004"/>
    </source>
</evidence>
<dbReference type="CDD" id="cd09634">
    <property type="entry name" value="Cas1_I-II-III"/>
    <property type="match status" value="1"/>
</dbReference>
<evidence type="ECO:0000256" key="12">
    <source>
        <dbReference type="ARBA" id="ARBA00033996"/>
    </source>
</evidence>
<dbReference type="GO" id="GO:0003677">
    <property type="term" value="F:DNA binding"/>
    <property type="evidence" value="ECO:0007669"/>
    <property type="project" value="UniProtKB-KW"/>
</dbReference>
<dbReference type="Gene3D" id="3.100.10.20">
    <property type="entry name" value="CRISPR-associated endonuclease Cas1, N-terminal domain"/>
    <property type="match status" value="1"/>
</dbReference>
<dbReference type="InterPro" id="IPR022765">
    <property type="entry name" value="Dna2/Cas4_DUF83"/>
</dbReference>
<dbReference type="PANTHER" id="PTHR34353:SF2">
    <property type="entry name" value="CRISPR-ASSOCIATED ENDONUCLEASE CAS1 1"/>
    <property type="match status" value="1"/>
</dbReference>
<keyword evidence="4 14" id="KW-0378">Hydrolase</keyword>
<feature type="binding site" evidence="14">
    <location>
        <position position="375"/>
    </location>
    <ligand>
        <name>Mn(2+)</name>
        <dbReference type="ChEBI" id="CHEBI:29035"/>
    </ligand>
</feature>
<keyword evidence="17" id="KW-1185">Reference proteome</keyword>
<reference evidence="16" key="1">
    <citation type="submission" date="2022-12" db="EMBL/GenBank/DDBJ databases">
        <title>Reference genome sequencing for broad-spectrum identification of bacterial and archaeal isolates by mass spectrometry.</title>
        <authorList>
            <person name="Sekiguchi Y."/>
            <person name="Tourlousse D.M."/>
        </authorList>
    </citation>
    <scope>NUCLEOTIDE SEQUENCE</scope>
    <source>
        <strain evidence="16">ASRB1</strain>
    </source>
</reference>
<evidence type="ECO:0000256" key="10">
    <source>
        <dbReference type="ARBA" id="ARBA00023125"/>
    </source>
</evidence>
<feature type="domain" description="DUF83" evidence="15">
    <location>
        <begin position="10"/>
        <end position="192"/>
    </location>
</feature>
<comment type="similarity">
    <text evidence="14">Belongs to the CRISPR-associated endonuclease Cas1 family.</text>
</comment>
<keyword evidence="6 14" id="KW-0460">Magnesium</keyword>
<organism evidence="16 17">
    <name type="scientific">Desulforhabdus amnigena</name>
    <dbReference type="NCBI Taxonomy" id="40218"/>
    <lineage>
        <taxon>Bacteria</taxon>
        <taxon>Pseudomonadati</taxon>
        <taxon>Thermodesulfobacteriota</taxon>
        <taxon>Syntrophobacteria</taxon>
        <taxon>Syntrophobacterales</taxon>
        <taxon>Syntrophobacteraceae</taxon>
        <taxon>Desulforhabdus</taxon>
    </lineage>
</organism>
<dbReference type="InterPro" id="IPR050646">
    <property type="entry name" value="Cas1"/>
</dbReference>
<evidence type="ECO:0000259" key="15">
    <source>
        <dbReference type="Pfam" id="PF01930"/>
    </source>
</evidence>
<evidence type="ECO:0000256" key="2">
    <source>
        <dbReference type="ARBA" id="ARBA00022723"/>
    </source>
</evidence>
<sequence length="552" mass="63772">MEERLIPISCLNAYVYCPRRFYLEFVRGMFEDNLHTEEGRSRHEVVDARGKEGRAVKKEEYIHRRSVMWKSDRLGITGRLDLLEEDGSGEVYPVEYKKGYKPRGREPWLNDRVQLCAQGLLMEENGLPYPGKGYLYYIASKARVEVPFDASLRNETLKTIEAGLAVARKEELPPPVSNRNQCFACSLYPICLPEEEEVIRGRKVNAKCILPRRLEDQVLYVDKLGAYLSLSDRQIVVKAPGGEVLGEVSLEHLQEVVLCGPVQMSTQLLHSCLYNQIPVHYMSLRGRYIGVASPSLHRHGLLRESQWRAHFNPAFSLKIAQNIVQAKLASSRTLLMRYLRDQKKEPEDSQLIDQLKRLIRQTETALDLDSLRGFEGMGGKLYFQQFQRFIKPVQQELFAFDGRVKRPPNNPVNALLSFGYSLLAKDCVGAALRVGLDPYCGYYHIMKYGRPSLALDIMEYFRQPIVDSMVITAINNGVFSAKDFLIYQGTCYLNERGRKKFIGQYEMRKKDHVTHPLFQYRMSYERTIELQYRILGKYLLGDIEEYTGFRIR</sequence>
<dbReference type="EMBL" id="BSDR01000001">
    <property type="protein sequence ID" value="GLI35434.1"/>
    <property type="molecule type" value="Genomic_DNA"/>
</dbReference>
<comment type="catalytic activity">
    <reaction evidence="12">
        <text>exonucleolytic cleavage in the 5'- to 3'-direction to yield nucleoside 3'-phosphates.</text>
        <dbReference type="EC" id="3.1.12.1"/>
    </reaction>
</comment>
<dbReference type="InterPro" id="IPR011604">
    <property type="entry name" value="PDDEXK-like_dom_sf"/>
</dbReference>
<dbReference type="Pfam" id="PF01867">
    <property type="entry name" value="Cas_Cas1"/>
    <property type="match status" value="1"/>
</dbReference>
<dbReference type="RefSeq" id="WP_281795246.1">
    <property type="nucleotide sequence ID" value="NZ_BSDR01000001.1"/>
</dbReference>
<comment type="subunit">
    <text evidence="13 14">Homodimer, forms a heterotetramer with a Cas2 homodimer.</text>
</comment>
<keyword evidence="10 14" id="KW-0238">DNA-binding</keyword>
<dbReference type="InterPro" id="IPR013343">
    <property type="entry name" value="CRISPR-assoc_prot_Cas4"/>
</dbReference>
<dbReference type="InterPro" id="IPR042211">
    <property type="entry name" value="CRISPR-assoc_Cas1_N"/>
</dbReference>
<dbReference type="Proteomes" id="UP001144372">
    <property type="component" value="Unassembled WGS sequence"/>
</dbReference>
<dbReference type="GO" id="GO:0046872">
    <property type="term" value="F:metal ion binding"/>
    <property type="evidence" value="ECO:0007669"/>
    <property type="project" value="UniProtKB-UniRule"/>
</dbReference>
<evidence type="ECO:0000256" key="8">
    <source>
        <dbReference type="ARBA" id="ARBA00023014"/>
    </source>
</evidence>
<keyword evidence="5 16" id="KW-0269">Exonuclease</keyword>
<comment type="caution">
    <text evidence="16">The sequence shown here is derived from an EMBL/GenBank/DDBJ whole genome shotgun (WGS) entry which is preliminary data.</text>
</comment>
<gene>
    <name evidence="16" type="primary">cas4-cas1</name>
    <name evidence="14" type="synonym">cas1</name>
    <name evidence="16" type="ORF">DAMNIGENAA_28670</name>
</gene>
<keyword evidence="3 14" id="KW-0255">Endonuclease</keyword>
<comment type="cofactor">
    <cofactor evidence="14">
        <name>Mg(2+)</name>
        <dbReference type="ChEBI" id="CHEBI:18420"/>
    </cofactor>
    <cofactor evidence="14">
        <name>Mn(2+)</name>
        <dbReference type="ChEBI" id="CHEBI:29035"/>
    </cofactor>
</comment>
<proteinExistence type="inferred from homology"/>
<feature type="binding site" evidence="14">
    <location>
        <position position="459"/>
    </location>
    <ligand>
        <name>Mn(2+)</name>
        <dbReference type="ChEBI" id="CHEBI:29035"/>
    </ligand>
</feature>
<evidence type="ECO:0000256" key="14">
    <source>
        <dbReference type="HAMAP-Rule" id="MF_01470"/>
    </source>
</evidence>
<accession>A0A9W6FV58</accession>
<dbReference type="Pfam" id="PF01930">
    <property type="entry name" value="Cas_Cas4"/>
    <property type="match status" value="1"/>
</dbReference>
<dbReference type="GO" id="GO:0004527">
    <property type="term" value="F:exonuclease activity"/>
    <property type="evidence" value="ECO:0007669"/>
    <property type="project" value="UniProtKB-KW"/>
</dbReference>
<dbReference type="PANTHER" id="PTHR34353">
    <property type="entry name" value="CRISPR-ASSOCIATED ENDONUCLEASE CAS1 1"/>
    <property type="match status" value="1"/>
</dbReference>
<keyword evidence="2 14" id="KW-0479">Metal-binding</keyword>
<evidence type="ECO:0000256" key="6">
    <source>
        <dbReference type="ARBA" id="ARBA00022842"/>
    </source>
</evidence>
<dbReference type="CDD" id="cd09637">
    <property type="entry name" value="Cas4_I-A_I-B_I-C_I-D_II-B"/>
    <property type="match status" value="1"/>
</dbReference>
<comment type="function">
    <text evidence="14">CRISPR (clustered regularly interspaced short palindromic repeat), is an adaptive immune system that provides protection against mobile genetic elements (viruses, transposable elements and conjugative plasmids). CRISPR clusters contain spacers, sequences complementary to antecedent mobile elements, and target invading nucleic acids. CRISPR clusters are transcribed and processed into CRISPR RNA (crRNA). Acts as a dsDNA endonuclease. Involved in the integration of spacer DNA into the CRISPR cassette.</text>
</comment>
<dbReference type="Gene3D" id="3.90.320.10">
    <property type="match status" value="1"/>
</dbReference>
<dbReference type="GO" id="GO:0051536">
    <property type="term" value="F:iron-sulfur cluster binding"/>
    <property type="evidence" value="ECO:0007669"/>
    <property type="project" value="UniProtKB-KW"/>
</dbReference>
<dbReference type="NCBIfam" id="TIGR00287">
    <property type="entry name" value="cas1"/>
    <property type="match status" value="1"/>
</dbReference>
<evidence type="ECO:0000313" key="16">
    <source>
        <dbReference type="EMBL" id="GLI35434.1"/>
    </source>
</evidence>
<dbReference type="GO" id="GO:0051607">
    <property type="term" value="P:defense response to virus"/>
    <property type="evidence" value="ECO:0007669"/>
    <property type="project" value="UniProtKB-UniRule"/>
</dbReference>
<keyword evidence="11 14" id="KW-0464">Manganese</keyword>
<dbReference type="HAMAP" id="MF_01470">
    <property type="entry name" value="Cas1"/>
    <property type="match status" value="1"/>
</dbReference>
<dbReference type="GO" id="GO:0043571">
    <property type="term" value="P:maintenance of CRISPR repeat elements"/>
    <property type="evidence" value="ECO:0007669"/>
    <property type="project" value="UniProtKB-UniRule"/>
</dbReference>
<evidence type="ECO:0000313" key="17">
    <source>
        <dbReference type="Proteomes" id="UP001144372"/>
    </source>
</evidence>
<feature type="binding site" evidence="14">
    <location>
        <position position="444"/>
    </location>
    <ligand>
        <name>Mn(2+)</name>
        <dbReference type="ChEBI" id="CHEBI:29035"/>
    </ligand>
</feature>
<evidence type="ECO:0000256" key="11">
    <source>
        <dbReference type="ARBA" id="ARBA00023211"/>
    </source>
</evidence>
<dbReference type="Gene3D" id="1.20.120.920">
    <property type="entry name" value="CRISPR-associated endonuclease Cas1, C-terminal domain"/>
    <property type="match status" value="1"/>
</dbReference>
<dbReference type="NCBIfam" id="TIGR00372">
    <property type="entry name" value="cas4"/>
    <property type="match status" value="1"/>
</dbReference>
<evidence type="ECO:0000256" key="1">
    <source>
        <dbReference type="ARBA" id="ARBA00022722"/>
    </source>
</evidence>
<dbReference type="EC" id="3.1.-.-" evidence="14"/>
<dbReference type="AlphaFoldDB" id="A0A9W6FV58"/>
<name>A0A9W6FV58_9BACT</name>
<evidence type="ECO:0000256" key="4">
    <source>
        <dbReference type="ARBA" id="ARBA00022801"/>
    </source>
</evidence>
<evidence type="ECO:0000256" key="3">
    <source>
        <dbReference type="ARBA" id="ARBA00022759"/>
    </source>
</evidence>
<keyword evidence="8" id="KW-0411">Iron-sulfur</keyword>